<protein>
    <recommendedName>
        <fullName evidence="5">DUF4189 domain-containing protein</fullName>
    </recommendedName>
</protein>
<evidence type="ECO:0000313" key="3">
    <source>
        <dbReference type="EMBL" id="NHZ43641.1"/>
    </source>
</evidence>
<reference evidence="3 4" key="1">
    <citation type="submission" date="2019-09" db="EMBL/GenBank/DDBJ databases">
        <title>Taxonomy of Antarctic Massilia spp.: description of Massilia rubra sp. nov., Massilia aquatica sp. nov., Massilia mucilaginosa sp. nov., Massilia frigida sp. nov. isolated from streams, lakes and regoliths.</title>
        <authorList>
            <person name="Holochova P."/>
            <person name="Sedlacek I."/>
            <person name="Kralova S."/>
            <person name="Maslanova I."/>
            <person name="Busse H.-J."/>
            <person name="Stankova E."/>
            <person name="Vrbovska V."/>
            <person name="Kovarovic V."/>
            <person name="Bartak M."/>
            <person name="Svec P."/>
            <person name="Pantucek R."/>
        </authorList>
    </citation>
    <scope>NUCLEOTIDE SEQUENCE [LARGE SCALE GENOMIC DNA]</scope>
    <source>
        <strain evidence="3 4">CCM 8693</strain>
    </source>
</reference>
<evidence type="ECO:0008006" key="5">
    <source>
        <dbReference type="Google" id="ProtNLM"/>
    </source>
</evidence>
<dbReference type="RefSeq" id="WP_167079608.1">
    <property type="nucleotide sequence ID" value="NZ_VVIW01000022.1"/>
</dbReference>
<evidence type="ECO:0000256" key="1">
    <source>
        <dbReference type="SAM" id="MobiDB-lite"/>
    </source>
</evidence>
<dbReference type="Proteomes" id="UP000819052">
    <property type="component" value="Unassembled WGS sequence"/>
</dbReference>
<dbReference type="EMBL" id="VVIW01000022">
    <property type="protein sequence ID" value="NHZ43641.1"/>
    <property type="molecule type" value="Genomic_DNA"/>
</dbReference>
<comment type="caution">
    <text evidence="3">The sequence shown here is derived from an EMBL/GenBank/DDBJ whole genome shotgun (WGS) entry which is preliminary data.</text>
</comment>
<accession>A0ABX0MN88</accession>
<feature type="region of interest" description="Disordered" evidence="1">
    <location>
        <begin position="150"/>
        <end position="171"/>
    </location>
</feature>
<organism evidence="3 4">
    <name type="scientific">Massilia aquatica</name>
    <dbReference type="NCBI Taxonomy" id="2609000"/>
    <lineage>
        <taxon>Bacteria</taxon>
        <taxon>Pseudomonadati</taxon>
        <taxon>Pseudomonadota</taxon>
        <taxon>Betaproteobacteria</taxon>
        <taxon>Burkholderiales</taxon>
        <taxon>Oxalobacteraceae</taxon>
        <taxon>Telluria group</taxon>
        <taxon>Massilia</taxon>
    </lineage>
</organism>
<gene>
    <name evidence="3" type="ORF">F1609_26255</name>
</gene>
<feature type="chain" id="PRO_5045421366" description="DUF4189 domain-containing protein" evidence="2">
    <location>
        <begin position="36"/>
        <end position="191"/>
    </location>
</feature>
<evidence type="ECO:0000313" key="4">
    <source>
        <dbReference type="Proteomes" id="UP000819052"/>
    </source>
</evidence>
<feature type="signal peptide" evidence="2">
    <location>
        <begin position="1"/>
        <end position="35"/>
    </location>
</feature>
<keyword evidence="2" id="KW-0732">Signal</keyword>
<keyword evidence="4" id="KW-1185">Reference proteome</keyword>
<proteinExistence type="predicted"/>
<name>A0ABX0MN88_9BURK</name>
<evidence type="ECO:0000256" key="2">
    <source>
        <dbReference type="SAM" id="SignalP"/>
    </source>
</evidence>
<sequence>MTLYDEAHSNYTFVKRAWRHLLLVVAALTPLVSHAHTAIAQVDGTPHGTLYAAWSYQTQKEADLAAVKGCRAAAKQRGLTKKAATCAVMHRQKGFGGGAIVCGAAGSNLSTGVDTQQDAVDRAFRQCEQQKMENCRTTDIISWWDEAGYGQRNDTKREPNRSAGRHQGEQFGLSTSAITATAYVRLKTAAR</sequence>